<name>A0A9P1J3X0_9PELO</name>
<accession>A0A9P1J3X0</accession>
<proteinExistence type="predicted"/>
<dbReference type="EMBL" id="CANHGI010000006">
    <property type="protein sequence ID" value="CAI5456170.1"/>
    <property type="molecule type" value="Genomic_DNA"/>
</dbReference>
<dbReference type="Proteomes" id="UP001152747">
    <property type="component" value="Unassembled WGS sequence"/>
</dbReference>
<comment type="caution">
    <text evidence="4">The sequence shown here is derived from an EMBL/GenBank/DDBJ whole genome shotgun (WGS) entry which is preliminary data.</text>
</comment>
<protein>
    <recommendedName>
        <fullName evidence="3">Saposin B-type domain-containing protein</fullName>
    </recommendedName>
</protein>
<evidence type="ECO:0000256" key="2">
    <source>
        <dbReference type="SAM" id="SignalP"/>
    </source>
</evidence>
<evidence type="ECO:0000313" key="4">
    <source>
        <dbReference type="EMBL" id="CAI5456170.1"/>
    </source>
</evidence>
<dbReference type="InterPro" id="IPR008139">
    <property type="entry name" value="SaposinB_dom"/>
</dbReference>
<keyword evidence="5" id="KW-1185">Reference proteome</keyword>
<feature type="chain" id="PRO_5040114362" description="Saposin B-type domain-containing protein" evidence="2">
    <location>
        <begin position="20"/>
        <end position="117"/>
    </location>
</feature>
<keyword evidence="1" id="KW-1015">Disulfide bond</keyword>
<sequence>MKVFFVLFFLLELIISAESALRMADFQCSQCQVFVASVHGWFSGKRPSRRQIIKKLNGTCKRYAKYKRRCLSTVQNNLEFLIDEVTKNPFDASALCESLKDCAPLTDSVEFDYPSNF</sequence>
<dbReference type="OrthoDB" id="5856919at2759"/>
<dbReference type="AlphaFoldDB" id="A0A9P1J3X0"/>
<keyword evidence="2" id="KW-0732">Signal</keyword>
<dbReference type="InterPro" id="IPR011001">
    <property type="entry name" value="Saposin-like"/>
</dbReference>
<evidence type="ECO:0000313" key="5">
    <source>
        <dbReference type="Proteomes" id="UP001152747"/>
    </source>
</evidence>
<feature type="signal peptide" evidence="2">
    <location>
        <begin position="1"/>
        <end position="19"/>
    </location>
</feature>
<organism evidence="4 5">
    <name type="scientific">Caenorhabditis angaria</name>
    <dbReference type="NCBI Taxonomy" id="860376"/>
    <lineage>
        <taxon>Eukaryota</taxon>
        <taxon>Metazoa</taxon>
        <taxon>Ecdysozoa</taxon>
        <taxon>Nematoda</taxon>
        <taxon>Chromadorea</taxon>
        <taxon>Rhabditida</taxon>
        <taxon>Rhabditina</taxon>
        <taxon>Rhabditomorpha</taxon>
        <taxon>Rhabditoidea</taxon>
        <taxon>Rhabditidae</taxon>
        <taxon>Peloderinae</taxon>
        <taxon>Caenorhabditis</taxon>
    </lineage>
</organism>
<evidence type="ECO:0000256" key="1">
    <source>
        <dbReference type="ARBA" id="ARBA00023157"/>
    </source>
</evidence>
<evidence type="ECO:0000259" key="3">
    <source>
        <dbReference type="PROSITE" id="PS50015"/>
    </source>
</evidence>
<dbReference type="SUPFAM" id="SSF47862">
    <property type="entry name" value="Saposin"/>
    <property type="match status" value="1"/>
</dbReference>
<reference evidence="4" key="1">
    <citation type="submission" date="2022-11" db="EMBL/GenBank/DDBJ databases">
        <authorList>
            <person name="Kikuchi T."/>
        </authorList>
    </citation>
    <scope>NUCLEOTIDE SEQUENCE</scope>
    <source>
        <strain evidence="4">PS1010</strain>
    </source>
</reference>
<gene>
    <name evidence="4" type="ORF">CAMP_LOCUS18807</name>
</gene>
<dbReference type="PROSITE" id="PS50015">
    <property type="entry name" value="SAP_B"/>
    <property type="match status" value="1"/>
</dbReference>
<feature type="domain" description="Saposin B-type" evidence="3">
    <location>
        <begin position="24"/>
        <end position="106"/>
    </location>
</feature>
<dbReference type="Gene3D" id="1.10.225.10">
    <property type="entry name" value="Saposin-like"/>
    <property type="match status" value="1"/>
</dbReference>